<name>A0A4P6X4J0_HYDPS</name>
<proteinExistence type="predicted"/>
<dbReference type="InterPro" id="IPR046703">
    <property type="entry name" value="DUF6776"/>
</dbReference>
<dbReference type="RefSeq" id="WP_066155182.1">
    <property type="nucleotide sequence ID" value="NZ_CP037867.1"/>
</dbReference>
<keyword evidence="3" id="KW-1185">Reference proteome</keyword>
<sequence length="235" mass="25929">MRLRLLRRRLTVSAPRMAIRSTMPWPLRWLLAAVVLGFSGALALWAFEFGKEIAGLDRNAKQELEQLRTEVSQLREALGKAQSVANTSESLLTTEKTAQEQLLLQIRQLQADNLALRSDLGFFERLIPGTGSGAPSIRGLQIERVAETQLKWQVLMIQAEKNAPDFKGQMEISFAGTLDGNPWSAQHAATPQAVLIKGYLRQEGLVDVPSRAVVKTVTARILQGGAVKALHTIKL</sequence>
<dbReference type="EMBL" id="CP037867">
    <property type="protein sequence ID" value="QBM30159.1"/>
    <property type="molecule type" value="Genomic_DNA"/>
</dbReference>
<evidence type="ECO:0000313" key="3">
    <source>
        <dbReference type="Proteomes" id="UP000293912"/>
    </source>
</evidence>
<dbReference type="KEGG" id="hpse:HPF_20870"/>
<evidence type="ECO:0000313" key="2">
    <source>
        <dbReference type="EMBL" id="QBM30159.1"/>
    </source>
</evidence>
<protein>
    <submittedName>
        <fullName evidence="2">Uncharacterized protein</fullName>
    </submittedName>
</protein>
<accession>A0A4P6X4J0</accession>
<reference evidence="2 3" key="1">
    <citation type="submission" date="2019-03" db="EMBL/GenBank/DDBJ databases">
        <authorList>
            <person name="Sebastian G."/>
            <person name="Baumann P."/>
            <person name="Ruckert C."/>
            <person name="Kalinowski J."/>
            <person name="Nebel B."/>
            <person name="Takors R."/>
            <person name="Blombach B."/>
        </authorList>
    </citation>
    <scope>NUCLEOTIDE SEQUENCE [LARGE SCALE GENOMIC DNA]</scope>
    <source>
        <strain evidence="2 3">DSM 1084</strain>
    </source>
</reference>
<dbReference type="Proteomes" id="UP000293912">
    <property type="component" value="Chromosome"/>
</dbReference>
<organism evidence="2 3">
    <name type="scientific">Hydrogenophaga pseudoflava</name>
    <name type="common">Pseudomonas carboxydoflava</name>
    <dbReference type="NCBI Taxonomy" id="47421"/>
    <lineage>
        <taxon>Bacteria</taxon>
        <taxon>Pseudomonadati</taxon>
        <taxon>Pseudomonadota</taxon>
        <taxon>Betaproteobacteria</taxon>
        <taxon>Burkholderiales</taxon>
        <taxon>Comamonadaceae</taxon>
        <taxon>Hydrogenophaga</taxon>
    </lineage>
</organism>
<evidence type="ECO:0000256" key="1">
    <source>
        <dbReference type="SAM" id="Coils"/>
    </source>
</evidence>
<feature type="coiled-coil region" evidence="1">
    <location>
        <begin position="57"/>
        <end position="84"/>
    </location>
</feature>
<gene>
    <name evidence="2" type="ORF">HPF_20870</name>
</gene>
<keyword evidence="1" id="KW-0175">Coiled coil</keyword>
<dbReference type="Pfam" id="PF20567">
    <property type="entry name" value="DUF6776"/>
    <property type="match status" value="1"/>
</dbReference>
<dbReference type="AlphaFoldDB" id="A0A4P6X4J0"/>